<dbReference type="InterPro" id="IPR006597">
    <property type="entry name" value="Sel1-like"/>
</dbReference>
<dbReference type="Pfam" id="PF13643">
    <property type="entry name" value="DUF4145"/>
    <property type="match status" value="1"/>
</dbReference>
<name>A0ABS5V452_9GAMM</name>
<organism evidence="2 3">
    <name type="scientific">Shewanella jiangmenensis</name>
    <dbReference type="NCBI Taxonomy" id="2837387"/>
    <lineage>
        <taxon>Bacteria</taxon>
        <taxon>Pseudomonadati</taxon>
        <taxon>Pseudomonadota</taxon>
        <taxon>Gammaproteobacteria</taxon>
        <taxon>Alteromonadales</taxon>
        <taxon>Shewanellaceae</taxon>
        <taxon>Shewanella</taxon>
    </lineage>
</organism>
<keyword evidence="3" id="KW-1185">Reference proteome</keyword>
<proteinExistence type="predicted"/>
<dbReference type="PANTHER" id="PTHR11102">
    <property type="entry name" value="SEL-1-LIKE PROTEIN"/>
    <property type="match status" value="1"/>
</dbReference>
<dbReference type="Gene3D" id="1.25.40.10">
    <property type="entry name" value="Tetratricopeptide repeat domain"/>
    <property type="match status" value="2"/>
</dbReference>
<dbReference type="SMART" id="SM00671">
    <property type="entry name" value="SEL1"/>
    <property type="match status" value="5"/>
</dbReference>
<gene>
    <name evidence="2" type="ORF">KJI95_11945</name>
</gene>
<dbReference type="RefSeq" id="WP_214507436.1">
    <property type="nucleotide sequence ID" value="NZ_JAHEPS010000004.1"/>
</dbReference>
<reference evidence="2 3" key="1">
    <citation type="submission" date="2021-05" db="EMBL/GenBank/DDBJ databases">
        <title>Shewanella sp. JM162201.</title>
        <authorList>
            <person name="Xu S."/>
            <person name="Li A."/>
        </authorList>
    </citation>
    <scope>NUCLEOTIDE SEQUENCE [LARGE SCALE GENOMIC DNA]</scope>
    <source>
        <strain evidence="2 3">JM162201</strain>
    </source>
</reference>
<dbReference type="Pfam" id="PF08238">
    <property type="entry name" value="Sel1"/>
    <property type="match status" value="6"/>
</dbReference>
<sequence>MTDSQLIAAFDAALGEDYRQARRYARDVPSQSLLTLRSALYKLTGILADTRVHFDSPNLYNRIEALSQARVLGVRQVRAMHRLRADGNRGAHPEKYHLSQADLLALAQKSLQQFCQLVAGLSGAEPTAFEFEPLEDSCKRELCYRAVMQDDAEAQYLLGMAFKAEGLMARDLIAAAGEYGNGLKDESAAEPAPDAERLLAKAKHWFSEAASLPKARYELAVAWLHCYGGNADTARGLALLREAVDLGVEDACALLGFCALTGQFGQTLDFTLAEELLSRAAQSGHSEAEANLGVLFYQQGLTEQAFRHIESAARAGFPPAQYHLYLLLGRGEGCQADAMAAERWLAEAASQGQLDAMFLRARHMLHDESTLGSDLKLAEDYLRQVIRYSRSVPAMVELSMALADGMLGRIDVVGAAALLHHGALIGNDEERSIIAPLWQSLASQVERVLALSQNADEKKALERAKELLLEMPGQGD</sequence>
<dbReference type="InterPro" id="IPR050767">
    <property type="entry name" value="Sel1_AlgK"/>
</dbReference>
<evidence type="ECO:0000313" key="3">
    <source>
        <dbReference type="Proteomes" id="UP001195903"/>
    </source>
</evidence>
<dbReference type="InterPro" id="IPR025285">
    <property type="entry name" value="DUF4145"/>
</dbReference>
<comment type="caution">
    <text evidence="2">The sequence shown here is derived from an EMBL/GenBank/DDBJ whole genome shotgun (WGS) entry which is preliminary data.</text>
</comment>
<evidence type="ECO:0000313" key="2">
    <source>
        <dbReference type="EMBL" id="MBT1445233.1"/>
    </source>
</evidence>
<dbReference type="PANTHER" id="PTHR11102:SF147">
    <property type="entry name" value="SEL1L ADAPTOR SUBUNIT OF ERAD E3 UBIQUITIN LIGASE"/>
    <property type="match status" value="1"/>
</dbReference>
<dbReference type="InterPro" id="IPR011990">
    <property type="entry name" value="TPR-like_helical_dom_sf"/>
</dbReference>
<protein>
    <submittedName>
        <fullName evidence="2">Sel1 repeat family protein</fullName>
    </submittedName>
</protein>
<dbReference type="Proteomes" id="UP001195903">
    <property type="component" value="Unassembled WGS sequence"/>
</dbReference>
<feature type="domain" description="DUF4145" evidence="1">
    <location>
        <begin position="20"/>
        <end position="104"/>
    </location>
</feature>
<dbReference type="EMBL" id="JAHEPS010000004">
    <property type="protein sequence ID" value="MBT1445233.1"/>
    <property type="molecule type" value="Genomic_DNA"/>
</dbReference>
<dbReference type="SUPFAM" id="SSF81901">
    <property type="entry name" value="HCP-like"/>
    <property type="match status" value="1"/>
</dbReference>
<evidence type="ECO:0000259" key="1">
    <source>
        <dbReference type="Pfam" id="PF13643"/>
    </source>
</evidence>
<accession>A0ABS5V452</accession>